<accession>A0A161QCN3</accession>
<name>A0A161QCN3_9FIRM</name>
<sequence length="34" mass="4021">MRIIVPIKQVPEKSNVKMDPITGIMIREEIEKQR</sequence>
<dbReference type="Proteomes" id="UP000075737">
    <property type="component" value="Unassembled WGS sequence"/>
</dbReference>
<evidence type="ECO:0008006" key="3">
    <source>
        <dbReference type="Google" id="ProtNLM"/>
    </source>
</evidence>
<organism evidence="1 2">
    <name type="scientific">Thermovenabulum gondwanense</name>
    <dbReference type="NCBI Taxonomy" id="520767"/>
    <lineage>
        <taxon>Bacteria</taxon>
        <taxon>Bacillati</taxon>
        <taxon>Bacillota</taxon>
        <taxon>Clostridia</taxon>
        <taxon>Thermosediminibacterales</taxon>
        <taxon>Thermosediminibacteraceae</taxon>
        <taxon>Thermovenabulum</taxon>
    </lineage>
</organism>
<dbReference type="STRING" id="520767.ATZ99_08560"/>
<reference evidence="1 2" key="1">
    <citation type="submission" date="2015-12" db="EMBL/GenBank/DDBJ databases">
        <title>Draft genome of Thermovenabulum gondwanense isolated from a red thermophilic microbial mat colonisisng an outflow channel of a bore well.</title>
        <authorList>
            <person name="Patel B.K."/>
        </authorList>
    </citation>
    <scope>NUCLEOTIDE SEQUENCE [LARGE SCALE GENOMIC DNA]</scope>
    <source>
        <strain evidence="1 2">R270</strain>
    </source>
</reference>
<keyword evidence="2" id="KW-1185">Reference proteome</keyword>
<evidence type="ECO:0000313" key="1">
    <source>
        <dbReference type="EMBL" id="KYO67038.1"/>
    </source>
</evidence>
<evidence type="ECO:0000313" key="2">
    <source>
        <dbReference type="Proteomes" id="UP000075737"/>
    </source>
</evidence>
<dbReference type="EMBL" id="LOHZ01000023">
    <property type="protein sequence ID" value="KYO67038.1"/>
    <property type="molecule type" value="Genomic_DNA"/>
</dbReference>
<comment type="caution">
    <text evidence="1">The sequence shown here is derived from an EMBL/GenBank/DDBJ whole genome shotgun (WGS) entry which is preliminary data.</text>
</comment>
<proteinExistence type="predicted"/>
<dbReference type="AlphaFoldDB" id="A0A161QCN3"/>
<protein>
    <recommendedName>
        <fullName evidence="3">Electron transfer flavoprotein subunit beta</fullName>
    </recommendedName>
</protein>
<gene>
    <name evidence="1" type="ORF">ATZ99_08560</name>
</gene>